<dbReference type="CDD" id="cd03784">
    <property type="entry name" value="GT1_Gtf-like"/>
    <property type="match status" value="1"/>
</dbReference>
<protein>
    <submittedName>
        <fullName evidence="3">UDP-glycosyltransferase</fullName>
    </submittedName>
</protein>
<dbReference type="GO" id="GO:0080044">
    <property type="term" value="F:quercetin 7-O-glucosyltransferase activity"/>
    <property type="evidence" value="ECO:0007669"/>
    <property type="project" value="TreeGrafter"/>
</dbReference>
<sequence length="452" mass="50613">MGQGRRVVLFPYPLQGHINPMLQLANILHTKGFSITMIHTNYNSLNSSHYPQFTFHSIFDGVSETEASKLDTIDLIALINLRCETPFKDCLAKLLSDNSEEPIACLISDPTFHFVQGVTDTLHLPKFVLRTSGVLSFLAFAAFPLLRERGYLPIQDSHLEEAVPELPPLQVKELPVIDARDPDAFYQLVSGIVNEGKTSSGIIWNSIEELETLALATLHQDFSIPMFPIGPFHKYFPAASSSSSSLLAQDQTCISWLNRQQPKSVVYVSFGSIAAISDTEFLEIAWGLAYSKQPFLWVIRPGLIHGSEWLEPLPKGFLDNVGGKGHIVKWAPQLEVLAHPAVGAFWTHNGWNSTLESICEGIPMICMPFFTDQKVNAKYVTHVWRVGLKVGNMGLERGDVERTIRKIMVENEGMEIRERMLNLKEKVNVCLKQGGSSHQALERLVSYILHLH</sequence>
<dbReference type="AlphaFoldDB" id="A0AAD7PNM2"/>
<evidence type="ECO:0000313" key="3">
    <source>
        <dbReference type="EMBL" id="KAJ7961842.1"/>
    </source>
</evidence>
<dbReference type="EMBL" id="JARAOO010000007">
    <property type="protein sequence ID" value="KAJ7961842.1"/>
    <property type="molecule type" value="Genomic_DNA"/>
</dbReference>
<dbReference type="Proteomes" id="UP001163823">
    <property type="component" value="Chromosome 7"/>
</dbReference>
<dbReference type="PANTHER" id="PTHR11926:SF1374">
    <property type="entry name" value="UDP-GLYCOSYLTRANSFERASE 76F1-RELATED"/>
    <property type="match status" value="1"/>
</dbReference>
<dbReference type="PANTHER" id="PTHR11926">
    <property type="entry name" value="GLUCOSYL/GLUCURONOSYL TRANSFERASES"/>
    <property type="match status" value="1"/>
</dbReference>
<keyword evidence="4" id="KW-1185">Reference proteome</keyword>
<dbReference type="KEGG" id="qsa:O6P43_017144"/>
<evidence type="ECO:0000256" key="1">
    <source>
        <dbReference type="ARBA" id="ARBA00009995"/>
    </source>
</evidence>
<dbReference type="SUPFAM" id="SSF53756">
    <property type="entry name" value="UDP-Glycosyltransferase/glycogen phosphorylase"/>
    <property type="match status" value="1"/>
</dbReference>
<reference evidence="3" key="1">
    <citation type="journal article" date="2023" name="Science">
        <title>Elucidation of the pathway for biosynthesis of saponin adjuvants from the soapbark tree.</title>
        <authorList>
            <person name="Reed J."/>
            <person name="Orme A."/>
            <person name="El-Demerdash A."/>
            <person name="Owen C."/>
            <person name="Martin L.B.B."/>
            <person name="Misra R.C."/>
            <person name="Kikuchi S."/>
            <person name="Rejzek M."/>
            <person name="Martin A.C."/>
            <person name="Harkess A."/>
            <person name="Leebens-Mack J."/>
            <person name="Louveau T."/>
            <person name="Stephenson M.J."/>
            <person name="Osbourn A."/>
        </authorList>
    </citation>
    <scope>NUCLEOTIDE SEQUENCE</scope>
    <source>
        <strain evidence="3">S10</strain>
    </source>
</reference>
<evidence type="ECO:0000313" key="4">
    <source>
        <dbReference type="Proteomes" id="UP001163823"/>
    </source>
</evidence>
<dbReference type="Gene3D" id="3.40.50.2000">
    <property type="entry name" value="Glycogen Phosphorylase B"/>
    <property type="match status" value="2"/>
</dbReference>
<comment type="caution">
    <text evidence="3">The sequence shown here is derived from an EMBL/GenBank/DDBJ whole genome shotgun (WGS) entry which is preliminary data.</text>
</comment>
<dbReference type="FunFam" id="3.40.50.2000:FF:000120">
    <property type="entry name" value="UDP-glycosyltransferase 76C1"/>
    <property type="match status" value="1"/>
</dbReference>
<dbReference type="FunFam" id="3.40.50.2000:FF:000040">
    <property type="entry name" value="UDP-glycosyltransferase 76C1"/>
    <property type="match status" value="1"/>
</dbReference>
<name>A0AAD7PNM2_QUISA</name>
<dbReference type="GO" id="GO:0080043">
    <property type="term" value="F:quercetin 3-O-glucosyltransferase activity"/>
    <property type="evidence" value="ECO:0007669"/>
    <property type="project" value="TreeGrafter"/>
</dbReference>
<keyword evidence="2" id="KW-0808">Transferase</keyword>
<gene>
    <name evidence="3" type="ORF">O6P43_017144</name>
</gene>
<accession>A0AAD7PNM2</accession>
<dbReference type="Pfam" id="PF00201">
    <property type="entry name" value="UDPGT"/>
    <property type="match status" value="1"/>
</dbReference>
<evidence type="ECO:0000256" key="2">
    <source>
        <dbReference type="ARBA" id="ARBA00022679"/>
    </source>
</evidence>
<comment type="similarity">
    <text evidence="1">Belongs to the UDP-glycosyltransferase family.</text>
</comment>
<proteinExistence type="inferred from homology"/>
<dbReference type="InterPro" id="IPR002213">
    <property type="entry name" value="UDP_glucos_trans"/>
</dbReference>
<organism evidence="3 4">
    <name type="scientific">Quillaja saponaria</name>
    <name type="common">Soap bark tree</name>
    <dbReference type="NCBI Taxonomy" id="32244"/>
    <lineage>
        <taxon>Eukaryota</taxon>
        <taxon>Viridiplantae</taxon>
        <taxon>Streptophyta</taxon>
        <taxon>Embryophyta</taxon>
        <taxon>Tracheophyta</taxon>
        <taxon>Spermatophyta</taxon>
        <taxon>Magnoliopsida</taxon>
        <taxon>eudicotyledons</taxon>
        <taxon>Gunneridae</taxon>
        <taxon>Pentapetalae</taxon>
        <taxon>rosids</taxon>
        <taxon>fabids</taxon>
        <taxon>Fabales</taxon>
        <taxon>Quillajaceae</taxon>
        <taxon>Quillaja</taxon>
    </lineage>
</organism>